<proteinExistence type="predicted"/>
<dbReference type="Proteomes" id="UP000016183">
    <property type="component" value="Unassembled WGS sequence"/>
</dbReference>
<reference evidence="1 2" key="1">
    <citation type="submission" date="2012-01" db="EMBL/GenBank/DDBJ databases">
        <title>The Genome Sequence of Treponema denticola SP33.</title>
        <authorList>
            <consortium name="The Broad Institute Genome Sequencing Platform"/>
            <person name="Earl A."/>
            <person name="Ward D."/>
            <person name="Feldgarden M."/>
            <person name="Gevers D."/>
            <person name="Blanton J.M."/>
            <person name="Fenno C.J."/>
            <person name="Baranova O.V."/>
            <person name="Mathney J."/>
            <person name="Dewhirst F.E."/>
            <person name="Izard J."/>
            <person name="Young S.K."/>
            <person name="Zeng Q."/>
            <person name="Gargeya S."/>
            <person name="Fitzgerald M."/>
            <person name="Haas B."/>
            <person name="Abouelleil A."/>
            <person name="Alvarado L."/>
            <person name="Arachchi H.M."/>
            <person name="Berlin A."/>
            <person name="Chapman S.B."/>
            <person name="Gearin G."/>
            <person name="Goldberg J."/>
            <person name="Griggs A."/>
            <person name="Gujja S."/>
            <person name="Hansen M."/>
            <person name="Heiman D."/>
            <person name="Howarth C."/>
            <person name="Larimer J."/>
            <person name="Lui A."/>
            <person name="MacDonald P.J.P."/>
            <person name="McCowen C."/>
            <person name="Montmayeur A."/>
            <person name="Murphy C."/>
            <person name="Neiman D."/>
            <person name="Pearson M."/>
            <person name="Priest M."/>
            <person name="Roberts A."/>
            <person name="Saif S."/>
            <person name="Shea T."/>
            <person name="Sisk P."/>
            <person name="Stolte C."/>
            <person name="Sykes S."/>
            <person name="Wortman J."/>
            <person name="Nusbaum C."/>
            <person name="Birren B."/>
        </authorList>
    </citation>
    <scope>NUCLEOTIDE SEQUENCE [LARGE SCALE GENOMIC DNA]</scope>
    <source>
        <strain evidence="1 2">SP33</strain>
    </source>
</reference>
<dbReference type="PATRIC" id="fig|999437.3.peg.2775"/>
<name>M2B3Z2_TREDN</name>
<dbReference type="AlphaFoldDB" id="M2B3Z2"/>
<dbReference type="RefSeq" id="WP_010697696.1">
    <property type="nucleotide sequence ID" value="NZ_KB442455.1"/>
</dbReference>
<evidence type="ECO:0000313" key="1">
    <source>
        <dbReference type="EMBL" id="EMB19597.1"/>
    </source>
</evidence>
<gene>
    <name evidence="1" type="ORF">HMPREF9733_02697</name>
</gene>
<accession>M2B3Z2</accession>
<evidence type="ECO:0000313" key="2">
    <source>
        <dbReference type="Proteomes" id="UP000016183"/>
    </source>
</evidence>
<organism evidence="1 2">
    <name type="scientific">Treponema denticola SP33</name>
    <dbReference type="NCBI Taxonomy" id="999437"/>
    <lineage>
        <taxon>Bacteria</taxon>
        <taxon>Pseudomonadati</taxon>
        <taxon>Spirochaetota</taxon>
        <taxon>Spirochaetia</taxon>
        <taxon>Spirochaetales</taxon>
        <taxon>Treponemataceae</taxon>
        <taxon>Treponema</taxon>
    </lineage>
</organism>
<protein>
    <submittedName>
        <fullName evidence="1">Uncharacterized protein</fullName>
    </submittedName>
</protein>
<dbReference type="OrthoDB" id="2616930at2"/>
<dbReference type="EMBL" id="AGDZ01000039">
    <property type="protein sequence ID" value="EMB19597.1"/>
    <property type="molecule type" value="Genomic_DNA"/>
</dbReference>
<dbReference type="HOGENOM" id="CLU_163434_0_0_12"/>
<comment type="caution">
    <text evidence="1">The sequence shown here is derived from an EMBL/GenBank/DDBJ whole genome shotgun (WGS) entry which is preliminary data.</text>
</comment>
<sequence>MIITEATIKRIRNLLNEEIPKNGTDKDTNFSDIDLTITIQGAESENHALYLLWTQKAGIIQKTAGDIKSIHAGGESIEKYTAADYVSLCLKTAQGYKEAWEAENKQKNASSFFIYQKKHEDDLW</sequence>